<organism evidence="1 2">
    <name type="scientific">Dallia pectoralis</name>
    <name type="common">Alaska blackfish</name>
    <dbReference type="NCBI Taxonomy" id="75939"/>
    <lineage>
        <taxon>Eukaryota</taxon>
        <taxon>Metazoa</taxon>
        <taxon>Chordata</taxon>
        <taxon>Craniata</taxon>
        <taxon>Vertebrata</taxon>
        <taxon>Euteleostomi</taxon>
        <taxon>Actinopterygii</taxon>
        <taxon>Neopterygii</taxon>
        <taxon>Teleostei</taxon>
        <taxon>Protacanthopterygii</taxon>
        <taxon>Esociformes</taxon>
        <taxon>Umbridae</taxon>
        <taxon>Dallia</taxon>
    </lineage>
</organism>
<proteinExistence type="predicted"/>
<sequence length="224" mass="23331">MFAVFGVCSIKTFHSPPHQAGFPEFSSFPFHPLPRPPPPHLNPPRPTSTHHFRPGTEAPPLADGLTSRSRSPLESLPGHWPILTAAGPRAEVMAWATSIRALASAVSTNHSGNAGKVEGIAKDDTESTEKRESGCCARACVFLTPSQLSRGVVQDKPVRVTEGCACGSGATVVTVFLNIAMPCDYKDKATASAGPPDVPVGGPWSGGANLCAACRIISLSGEGP</sequence>
<comment type="caution">
    <text evidence="1">The sequence shown here is derived from an EMBL/GenBank/DDBJ whole genome shotgun (WGS) entry which is preliminary data.</text>
</comment>
<evidence type="ECO:0000313" key="1">
    <source>
        <dbReference type="EMBL" id="KAJ8004691.1"/>
    </source>
</evidence>
<evidence type="ECO:0000313" key="2">
    <source>
        <dbReference type="Proteomes" id="UP001157502"/>
    </source>
</evidence>
<keyword evidence="2" id="KW-1185">Reference proteome</keyword>
<protein>
    <submittedName>
        <fullName evidence="1">Uncharacterized protein</fullName>
    </submittedName>
</protein>
<gene>
    <name evidence="1" type="ORF">DPEC_G00138940</name>
</gene>
<reference evidence="1" key="1">
    <citation type="submission" date="2021-05" db="EMBL/GenBank/DDBJ databases">
        <authorList>
            <person name="Pan Q."/>
            <person name="Jouanno E."/>
            <person name="Zahm M."/>
            <person name="Klopp C."/>
            <person name="Cabau C."/>
            <person name="Louis A."/>
            <person name="Berthelot C."/>
            <person name="Parey E."/>
            <person name="Roest Crollius H."/>
            <person name="Montfort J."/>
            <person name="Robinson-Rechavi M."/>
            <person name="Bouchez O."/>
            <person name="Lampietro C."/>
            <person name="Lopez Roques C."/>
            <person name="Donnadieu C."/>
            <person name="Postlethwait J."/>
            <person name="Bobe J."/>
            <person name="Dillon D."/>
            <person name="Chandos A."/>
            <person name="von Hippel F."/>
            <person name="Guiguen Y."/>
        </authorList>
    </citation>
    <scope>NUCLEOTIDE SEQUENCE</scope>
    <source>
        <strain evidence="1">YG-Jan2019</strain>
    </source>
</reference>
<name>A0ACC2GM26_DALPE</name>
<dbReference type="EMBL" id="CM055738">
    <property type="protein sequence ID" value="KAJ8004691.1"/>
    <property type="molecule type" value="Genomic_DNA"/>
</dbReference>
<accession>A0ACC2GM26</accession>
<dbReference type="Proteomes" id="UP001157502">
    <property type="component" value="Chromosome 11"/>
</dbReference>